<sequence>WKILAAIIFCGFTAYVLRTNLSVVGNFMMQDLGITQIQMGWMLSAFIWGYTIFQFPGGILAEIIGPKKTVTLSMIGSTLATILAGLLVFSDISIIYLIGLIMMSRFFIGVSQGPLMPALGGGVVRRWFPKGSWAFPLGLTSTGIAIGASLTPIIITWIIYYTDWQSSFFIISILGILTAWFWHRYSTDWPNEHPKVNQEELNHIGEPPKISPMKWPQVKKVAKDKNVLLLGLSYLCMNYTFYIFFSWIYIYLVNEKGFSLLEGGFFASLPFLAGALGAGLGGLLCDQLQKKYSTSFSHRVPIILGLIPSGIFLILGALTEDPVVAVIYLSLCFGFIEMTEGPYWSSINFVSRKRAQAAGGILNTGGNLGGVISTPLIPILVSKFGWMIALSSGAVFALIGTIFFLMIDYSEG</sequence>
<dbReference type="EMBL" id="UINC01082671">
    <property type="protein sequence ID" value="SVC27654.1"/>
    <property type="molecule type" value="Genomic_DNA"/>
</dbReference>
<dbReference type="AlphaFoldDB" id="A0A382KS65"/>
<evidence type="ECO:0000256" key="4">
    <source>
        <dbReference type="ARBA" id="ARBA00023136"/>
    </source>
</evidence>
<dbReference type="SUPFAM" id="SSF103473">
    <property type="entry name" value="MFS general substrate transporter"/>
    <property type="match status" value="1"/>
</dbReference>
<protein>
    <recommendedName>
        <fullName evidence="6">Major facilitator superfamily (MFS) profile domain-containing protein</fullName>
    </recommendedName>
</protein>
<evidence type="ECO:0000256" key="2">
    <source>
        <dbReference type="ARBA" id="ARBA00022692"/>
    </source>
</evidence>
<evidence type="ECO:0000313" key="7">
    <source>
        <dbReference type="EMBL" id="SVC27654.1"/>
    </source>
</evidence>
<feature type="transmembrane region" description="Helical" evidence="5">
    <location>
        <begin position="296"/>
        <end position="319"/>
    </location>
</feature>
<feature type="non-terminal residue" evidence="7">
    <location>
        <position position="412"/>
    </location>
</feature>
<feature type="transmembrane region" description="Helical" evidence="5">
    <location>
        <begin position="357"/>
        <end position="380"/>
    </location>
</feature>
<dbReference type="PANTHER" id="PTHR11662">
    <property type="entry name" value="SOLUTE CARRIER FAMILY 17"/>
    <property type="match status" value="1"/>
</dbReference>
<name>A0A382KS65_9ZZZZ</name>
<keyword evidence="3 5" id="KW-1133">Transmembrane helix</keyword>
<feature type="transmembrane region" description="Helical" evidence="5">
    <location>
        <begin position="386"/>
        <end position="407"/>
    </location>
</feature>
<keyword evidence="2 5" id="KW-0812">Transmembrane</keyword>
<accession>A0A382KS65</accession>
<evidence type="ECO:0000256" key="1">
    <source>
        <dbReference type="ARBA" id="ARBA00004141"/>
    </source>
</evidence>
<dbReference type="InterPro" id="IPR020846">
    <property type="entry name" value="MFS_dom"/>
</dbReference>
<feature type="transmembrane region" description="Helical" evidence="5">
    <location>
        <begin position="325"/>
        <end position="345"/>
    </location>
</feature>
<feature type="transmembrane region" description="Helical" evidence="5">
    <location>
        <begin position="42"/>
        <end position="63"/>
    </location>
</feature>
<organism evidence="7">
    <name type="scientific">marine metagenome</name>
    <dbReference type="NCBI Taxonomy" id="408172"/>
    <lineage>
        <taxon>unclassified sequences</taxon>
        <taxon>metagenomes</taxon>
        <taxon>ecological metagenomes</taxon>
    </lineage>
</organism>
<reference evidence="7" key="1">
    <citation type="submission" date="2018-05" db="EMBL/GenBank/DDBJ databases">
        <authorList>
            <person name="Lanie J.A."/>
            <person name="Ng W.-L."/>
            <person name="Kazmierczak K.M."/>
            <person name="Andrzejewski T.M."/>
            <person name="Davidsen T.M."/>
            <person name="Wayne K.J."/>
            <person name="Tettelin H."/>
            <person name="Glass J.I."/>
            <person name="Rusch D."/>
            <person name="Podicherti R."/>
            <person name="Tsui H.-C.T."/>
            <person name="Winkler M.E."/>
        </authorList>
    </citation>
    <scope>NUCLEOTIDE SEQUENCE</scope>
</reference>
<feature type="domain" description="Major facilitator superfamily (MFS) profile" evidence="6">
    <location>
        <begin position="1"/>
        <end position="412"/>
    </location>
</feature>
<dbReference type="Pfam" id="PF07690">
    <property type="entry name" value="MFS_1"/>
    <property type="match status" value="1"/>
</dbReference>
<dbReference type="InterPro" id="IPR036259">
    <property type="entry name" value="MFS_trans_sf"/>
</dbReference>
<dbReference type="PROSITE" id="PS50850">
    <property type="entry name" value="MFS"/>
    <property type="match status" value="1"/>
</dbReference>
<dbReference type="GO" id="GO:0016020">
    <property type="term" value="C:membrane"/>
    <property type="evidence" value="ECO:0007669"/>
    <property type="project" value="UniProtKB-SubCell"/>
</dbReference>
<feature type="transmembrane region" description="Helical" evidence="5">
    <location>
        <begin position="227"/>
        <end position="252"/>
    </location>
</feature>
<proteinExistence type="predicted"/>
<feature type="transmembrane region" description="Helical" evidence="5">
    <location>
        <begin position="166"/>
        <end position="183"/>
    </location>
</feature>
<keyword evidence="4 5" id="KW-0472">Membrane</keyword>
<feature type="transmembrane region" description="Helical" evidence="5">
    <location>
        <begin position="133"/>
        <end position="160"/>
    </location>
</feature>
<feature type="non-terminal residue" evidence="7">
    <location>
        <position position="1"/>
    </location>
</feature>
<comment type="subcellular location">
    <subcellularLocation>
        <location evidence="1">Membrane</location>
        <topology evidence="1">Multi-pass membrane protein</topology>
    </subcellularLocation>
</comment>
<evidence type="ECO:0000259" key="6">
    <source>
        <dbReference type="PROSITE" id="PS50850"/>
    </source>
</evidence>
<dbReference type="InterPro" id="IPR011701">
    <property type="entry name" value="MFS"/>
</dbReference>
<dbReference type="Gene3D" id="1.20.1250.20">
    <property type="entry name" value="MFS general substrate transporter like domains"/>
    <property type="match status" value="2"/>
</dbReference>
<evidence type="ECO:0000256" key="5">
    <source>
        <dbReference type="SAM" id="Phobius"/>
    </source>
</evidence>
<feature type="transmembrane region" description="Helical" evidence="5">
    <location>
        <begin position="264"/>
        <end position="284"/>
    </location>
</feature>
<dbReference type="InterPro" id="IPR050382">
    <property type="entry name" value="MFS_Na/Anion_cotransporter"/>
</dbReference>
<dbReference type="PANTHER" id="PTHR11662:SF399">
    <property type="entry name" value="FI19708P1-RELATED"/>
    <property type="match status" value="1"/>
</dbReference>
<dbReference type="GO" id="GO:0022857">
    <property type="term" value="F:transmembrane transporter activity"/>
    <property type="evidence" value="ECO:0007669"/>
    <property type="project" value="InterPro"/>
</dbReference>
<evidence type="ECO:0000256" key="3">
    <source>
        <dbReference type="ARBA" id="ARBA00022989"/>
    </source>
</evidence>
<gene>
    <name evidence="7" type="ORF">METZ01_LOCUS280508</name>
</gene>